<evidence type="ECO:0000256" key="4">
    <source>
        <dbReference type="ARBA" id="ARBA00022763"/>
    </source>
</evidence>
<dbReference type="InterPro" id="IPR011335">
    <property type="entry name" value="Restrct_endonuc-II-like"/>
</dbReference>
<keyword evidence="7 15" id="KW-0269">Exonuclease</keyword>
<comment type="cofactor">
    <cofactor evidence="15">
        <name>Mg(2+)</name>
        <dbReference type="ChEBI" id="CHEBI:18420"/>
    </cofactor>
    <text evidence="15">Binds 1 Mg(2+) ion per subunit.</text>
</comment>
<comment type="function">
    <text evidence="15">A helicase/nuclease that prepares dsDNA breaks (DSB) for recombinational DNA repair. Binds to DSBs and unwinds DNA via a highly rapid and processive ATP-dependent bidirectional helicase activity. Unwinds dsDNA until it encounters a Chi (crossover hotspot instigator) sequence from the 3' direction. Cuts ssDNA a few nucleotides 3' to the Chi site. The properties and activities of the enzyme are changed at Chi. The Chi-altered holoenzyme produces a long 3'-ssDNA overhang and facilitates RecA-binding to the ssDNA for homologous DNA recombination and repair. Holoenzyme degrades any linearized DNA that is unable to undergo homologous recombination. In the holoenzyme this subunit contributes ATPase, 3'-5' helicase, exonuclease activity and loads RecA onto ssDNA.</text>
</comment>
<dbReference type="Gene3D" id="3.40.50.300">
    <property type="entry name" value="P-loop containing nucleotide triphosphate hydrolases"/>
    <property type="match status" value="2"/>
</dbReference>
<evidence type="ECO:0000256" key="13">
    <source>
        <dbReference type="ARBA" id="ARBA00034617"/>
    </source>
</evidence>
<dbReference type="GO" id="GO:0005524">
    <property type="term" value="F:ATP binding"/>
    <property type="evidence" value="ECO:0007669"/>
    <property type="project" value="UniProtKB-UniRule"/>
</dbReference>
<dbReference type="EC" id="5.6.2.4" evidence="15"/>
<feature type="binding site" evidence="15">
    <location>
        <position position="1106"/>
    </location>
    <ligand>
        <name>Mg(2+)</name>
        <dbReference type="ChEBI" id="CHEBI:18420"/>
    </ligand>
</feature>
<dbReference type="GO" id="GO:0003677">
    <property type="term" value="F:DNA binding"/>
    <property type="evidence" value="ECO:0007669"/>
    <property type="project" value="UniProtKB-UniRule"/>
</dbReference>
<keyword evidence="11 15" id="KW-0234">DNA repair</keyword>
<evidence type="ECO:0000256" key="14">
    <source>
        <dbReference type="ARBA" id="ARBA00048988"/>
    </source>
</evidence>
<evidence type="ECO:0000256" key="10">
    <source>
        <dbReference type="ARBA" id="ARBA00023125"/>
    </source>
</evidence>
<dbReference type="Pfam" id="PF12705">
    <property type="entry name" value="PDDEXK_1"/>
    <property type="match status" value="1"/>
</dbReference>
<comment type="domain">
    <text evidence="15">The C-terminal domain has nuclease activity and interacts with RecD. It interacts with RecA, facilitating its loading onto ssDNA.</text>
</comment>
<dbReference type="CDD" id="cd22352">
    <property type="entry name" value="RecB_C-like"/>
    <property type="match status" value="1"/>
</dbReference>
<dbReference type="PROSITE" id="PS51217">
    <property type="entry name" value="UVRD_HELICASE_CTER"/>
    <property type="match status" value="1"/>
</dbReference>
<comment type="similarity">
    <text evidence="15">Belongs to the helicase family. UvrD subfamily.</text>
</comment>
<dbReference type="InterPro" id="IPR027417">
    <property type="entry name" value="P-loop_NTPase"/>
</dbReference>
<dbReference type="Gene3D" id="1.10.486.10">
    <property type="entry name" value="PCRA, domain 4"/>
    <property type="match status" value="1"/>
</dbReference>
<evidence type="ECO:0000313" key="19">
    <source>
        <dbReference type="EMBL" id="QBQ64730.1"/>
    </source>
</evidence>
<evidence type="ECO:0000256" key="8">
    <source>
        <dbReference type="ARBA" id="ARBA00022840"/>
    </source>
</evidence>
<keyword evidence="10 15" id="KW-0238">DNA-binding</keyword>
<evidence type="ECO:0000256" key="15">
    <source>
        <dbReference type="HAMAP-Rule" id="MF_01485"/>
    </source>
</evidence>
<feature type="binding site" evidence="15">
    <location>
        <position position="982"/>
    </location>
    <ligand>
        <name>Mg(2+)</name>
        <dbReference type="ChEBI" id="CHEBI:18420"/>
    </ligand>
</feature>
<dbReference type="Gene3D" id="3.90.320.10">
    <property type="match status" value="1"/>
</dbReference>
<evidence type="ECO:0000256" key="3">
    <source>
        <dbReference type="ARBA" id="ARBA00022741"/>
    </source>
</evidence>
<keyword evidence="9 15" id="KW-0460">Magnesium</keyword>
<dbReference type="PROSITE" id="PS51198">
    <property type="entry name" value="UVRD_HELICASE_ATP_BIND"/>
    <property type="match status" value="1"/>
</dbReference>
<feature type="binding site" evidence="15">
    <location>
        <position position="1093"/>
    </location>
    <ligand>
        <name>Mg(2+)</name>
        <dbReference type="ChEBI" id="CHEBI:18420"/>
    </ligand>
</feature>
<evidence type="ECO:0000256" key="1">
    <source>
        <dbReference type="ARBA" id="ARBA00022722"/>
    </source>
</evidence>
<evidence type="ECO:0000256" key="12">
    <source>
        <dbReference type="ARBA" id="ARBA00023235"/>
    </source>
</evidence>
<evidence type="ECO:0000256" key="5">
    <source>
        <dbReference type="ARBA" id="ARBA00022801"/>
    </source>
</evidence>
<dbReference type="RefSeq" id="WP_162857520.1">
    <property type="nucleotide sequence ID" value="NZ_CP038145.1"/>
</dbReference>
<feature type="domain" description="UvrD-like helicase C-terminal" evidence="18">
    <location>
        <begin position="465"/>
        <end position="760"/>
    </location>
</feature>
<keyword evidence="2 15" id="KW-0479">Metal-binding</keyword>
<evidence type="ECO:0000256" key="6">
    <source>
        <dbReference type="ARBA" id="ARBA00022806"/>
    </source>
</evidence>
<evidence type="ECO:0000259" key="17">
    <source>
        <dbReference type="PROSITE" id="PS51198"/>
    </source>
</evidence>
<comment type="catalytic activity">
    <reaction evidence="14 15">
        <text>ATP + H2O = ADP + phosphate + H(+)</text>
        <dbReference type="Rhea" id="RHEA:13065"/>
        <dbReference type="ChEBI" id="CHEBI:15377"/>
        <dbReference type="ChEBI" id="CHEBI:15378"/>
        <dbReference type="ChEBI" id="CHEBI:30616"/>
        <dbReference type="ChEBI" id="CHEBI:43474"/>
        <dbReference type="ChEBI" id="CHEBI:456216"/>
        <dbReference type="EC" id="5.6.2.4"/>
    </reaction>
</comment>
<dbReference type="InterPro" id="IPR011604">
    <property type="entry name" value="PDDEXK-like_dom_sf"/>
</dbReference>
<dbReference type="InterPro" id="IPR014017">
    <property type="entry name" value="DNA_helicase_UvrD-like_C"/>
</dbReference>
<comment type="subunit">
    <text evidence="15">Heterotrimer of RecB, RecC and RecD. All subunits contribute to DNA-binding. Interacts with RecA.</text>
</comment>
<keyword evidence="8 15" id="KW-0067">ATP-binding</keyword>
<keyword evidence="3 15" id="KW-0547">Nucleotide-binding</keyword>
<dbReference type="GO" id="GO:0009338">
    <property type="term" value="C:exodeoxyribonuclease V complex"/>
    <property type="evidence" value="ECO:0007669"/>
    <property type="project" value="TreeGrafter"/>
</dbReference>
<dbReference type="HAMAP" id="MF_01485">
    <property type="entry name" value="RecB"/>
    <property type="match status" value="1"/>
</dbReference>
<dbReference type="SUPFAM" id="SSF52980">
    <property type="entry name" value="Restriction endonuclease-like"/>
    <property type="match status" value="1"/>
</dbReference>
<dbReference type="Pfam" id="PF13361">
    <property type="entry name" value="UvrD_C"/>
    <property type="match status" value="2"/>
</dbReference>
<name>A0A4V1AYA9_9PAST</name>
<dbReference type="Pfam" id="PF00580">
    <property type="entry name" value="UvrD-helicase"/>
    <property type="match status" value="1"/>
</dbReference>
<evidence type="ECO:0000256" key="16">
    <source>
        <dbReference type="PROSITE-ProRule" id="PRU00560"/>
    </source>
</evidence>
<evidence type="ECO:0000259" key="18">
    <source>
        <dbReference type="PROSITE" id="PS51217"/>
    </source>
</evidence>
<dbReference type="InterPro" id="IPR000212">
    <property type="entry name" value="DNA_helicase_UvrD/REP"/>
</dbReference>
<dbReference type="SUPFAM" id="SSF52540">
    <property type="entry name" value="P-loop containing nucleoside triphosphate hydrolases"/>
    <property type="match status" value="1"/>
</dbReference>
<evidence type="ECO:0000256" key="11">
    <source>
        <dbReference type="ARBA" id="ARBA00023204"/>
    </source>
</evidence>
<evidence type="ECO:0000313" key="20">
    <source>
        <dbReference type="Proteomes" id="UP000294444"/>
    </source>
</evidence>
<dbReference type="InterPro" id="IPR038726">
    <property type="entry name" value="PDDEXK_AddAB-type"/>
</dbReference>
<dbReference type="Proteomes" id="UP000294444">
    <property type="component" value="Chromosome"/>
</dbReference>
<comment type="domain">
    <text evidence="15">The N-terminal DNA-binding domain is a ssDNA-dependent ATPase and has ATP-dependent 3'-5' helicase function. This domain interacts with RecC.</text>
</comment>
<keyword evidence="6 15" id="KW-0347">Helicase</keyword>
<gene>
    <name evidence="15 19" type="primary">recB</name>
    <name evidence="19" type="ORF">EXH44_02945</name>
</gene>
<dbReference type="GO" id="GO:0043138">
    <property type="term" value="F:3'-5' DNA helicase activity"/>
    <property type="evidence" value="ECO:0007669"/>
    <property type="project" value="UniProtKB-UniRule"/>
</dbReference>
<feature type="binding site" evidence="16">
    <location>
        <begin position="19"/>
        <end position="26"/>
    </location>
    <ligand>
        <name>ATP</name>
        <dbReference type="ChEBI" id="CHEBI:30616"/>
    </ligand>
</feature>
<dbReference type="GO" id="GO:0000287">
    <property type="term" value="F:magnesium ion binding"/>
    <property type="evidence" value="ECO:0007669"/>
    <property type="project" value="UniProtKB-UniRule"/>
</dbReference>
<keyword evidence="4 15" id="KW-0227">DNA damage</keyword>
<proteinExistence type="inferred from homology"/>
<dbReference type="GO" id="GO:0005829">
    <property type="term" value="C:cytosol"/>
    <property type="evidence" value="ECO:0007669"/>
    <property type="project" value="TreeGrafter"/>
</dbReference>
<dbReference type="GO" id="GO:0000724">
    <property type="term" value="P:double-strand break repair via homologous recombination"/>
    <property type="evidence" value="ECO:0007669"/>
    <property type="project" value="UniProtKB-UniRule"/>
</dbReference>
<feature type="region of interest" description="Nuclease activity, interacts with RecD and RecA" evidence="15">
    <location>
        <begin position="913"/>
        <end position="1199"/>
    </location>
</feature>
<keyword evidence="1 15" id="KW-0540">Nuclease</keyword>
<dbReference type="EC" id="3.1.11.5" evidence="15"/>
<keyword evidence="20" id="KW-1185">Reference proteome</keyword>
<reference evidence="19 20" key="1">
    <citation type="submission" date="2019-03" db="EMBL/GenBank/DDBJ databases">
        <authorList>
            <person name="Che Y."/>
            <person name="Zhou L."/>
        </authorList>
    </citation>
    <scope>NUCLEOTIDE SEQUENCE [LARGE SCALE GENOMIC DNA]</scope>
    <source>
        <strain evidence="19 20">AIFJ1607</strain>
    </source>
</reference>
<comment type="catalytic activity">
    <reaction evidence="15">
        <text>Exonucleolytic cleavage (in the presence of ATP) in either 5'- to 3'- or 3'- to 5'-direction to yield 5'-phosphooligonucleotides.</text>
        <dbReference type="EC" id="3.1.11.5"/>
    </reaction>
</comment>
<comment type="miscellaneous">
    <text evidence="15">In the RecBCD complex, RecB has a slow 3'-5' helicase, an exonuclease activity and loads RecA onto ssDNA, RecD has a fast 5'-3' helicase activity, while RecC stimulates the ATPase and processivity of the RecB helicase and contributes to recognition of the Chi site.</text>
</comment>
<feature type="domain" description="UvrD-like helicase ATP-binding" evidence="17">
    <location>
        <begin position="1"/>
        <end position="464"/>
    </location>
</feature>
<dbReference type="NCBIfam" id="TIGR00609">
    <property type="entry name" value="recB"/>
    <property type="match status" value="1"/>
</dbReference>
<dbReference type="GO" id="GO:0008854">
    <property type="term" value="F:exodeoxyribonuclease V activity"/>
    <property type="evidence" value="ECO:0007669"/>
    <property type="project" value="UniProtKB-EC"/>
</dbReference>
<dbReference type="PANTHER" id="PTHR11070">
    <property type="entry name" value="UVRD / RECB / PCRA DNA HELICASE FAMILY MEMBER"/>
    <property type="match status" value="1"/>
</dbReference>
<dbReference type="GO" id="GO:0016887">
    <property type="term" value="F:ATP hydrolysis activity"/>
    <property type="evidence" value="ECO:0007669"/>
    <property type="project" value="RHEA"/>
</dbReference>
<accession>A0A4V1AYA9</accession>
<keyword evidence="5 15" id="KW-0378">Hydrolase</keyword>
<comment type="catalytic activity">
    <reaction evidence="13 15">
        <text>Couples ATP hydrolysis with the unwinding of duplex DNA by translocating in the 3'-5' direction.</text>
        <dbReference type="EC" id="5.6.2.4"/>
    </reaction>
</comment>
<keyword evidence="12 15" id="KW-0413">Isomerase</keyword>
<feature type="active site" description="For nuclease activity" evidence="15">
    <location>
        <position position="1106"/>
    </location>
</feature>
<dbReference type="EMBL" id="CP038145">
    <property type="protein sequence ID" value="QBQ64730.1"/>
    <property type="molecule type" value="Genomic_DNA"/>
</dbReference>
<evidence type="ECO:0000256" key="7">
    <source>
        <dbReference type="ARBA" id="ARBA00022839"/>
    </source>
</evidence>
<protein>
    <recommendedName>
        <fullName evidence="15">RecBCD enzyme subunit RecB</fullName>
        <ecNumber evidence="15">3.1.11.5</ecNumber>
        <ecNumber evidence="15">5.6.2.4</ecNumber>
    </recommendedName>
    <alternativeName>
        <fullName evidence="15">DNA 3'-5' helicase subunit RecB</fullName>
    </alternativeName>
    <alternativeName>
        <fullName evidence="15">Exonuclease V subunit RecB</fullName>
        <shortName evidence="15">ExoV subunit RecB</shortName>
    </alternativeName>
    <alternativeName>
        <fullName evidence="15">Helicase/nuclease RecBCD subunit RecB</fullName>
    </alternativeName>
</protein>
<dbReference type="Gene3D" id="1.10.3170.10">
    <property type="entry name" value="Recbcd, chain B, domain 2"/>
    <property type="match status" value="1"/>
</dbReference>
<organism evidence="19 20">
    <name type="scientific">Actinobacillus indolicus</name>
    <dbReference type="NCBI Taxonomy" id="51049"/>
    <lineage>
        <taxon>Bacteria</taxon>
        <taxon>Pseudomonadati</taxon>
        <taxon>Pseudomonadota</taxon>
        <taxon>Gammaproteobacteria</taxon>
        <taxon>Pasteurellales</taxon>
        <taxon>Pasteurellaceae</taxon>
        <taxon>Actinobacillus</taxon>
    </lineage>
</organism>
<sequence length="1199" mass="139014">MKTLDALRLPLNQSCLIEASAGTGKTYTMANLYLRLILGVGCAPLTVEQILVVTFTKAATQELRDRIRKRLANVGKWFKDPDTDKAQKEFGKDPFLKDLYLDIQPRLNEALLRLKIAEREMDLASIFTIDSFCQKMLFQFAFDSGVRFDIDLLTNESELLNRLSEETWRELFYPMGLEESALINKEVKSPASALNEIKNYLYKNQLQLSIEQKWMNNDFSTFVAEYQSFLTEIKRHWLSIVEESRALILNEIHETKLSRGSYKVEKVEAWICDLNKWATGSSIEFPYESFIYFCQDCVISATKKAFTPLQHPILEQNQAFLTHYQEHFKAQQETLKAFLHYKFLMHLRQKLTDYKQTHKEKSFGDMLSFLLSALQSERGDTLAQQIRALYPFAMIDEFQDTNQQQYEVFQRIFMGQNSSGQGFIMIGDPKQSIYKFRGADIFTYLKAKNEVQEQATLDRNWRSVPEVVDSCNRLFQFPEGSHHPFLYKDIPFQPVKAKDNAEKLIGEQATRYFLISTEFKEQLAAEHCAYQIQQQLKKSEQGLITLPKEKKEDEKKESEYRPLEAKDITILVRSHKQASLIRAELLKRHIPSVFFSERNSVYETQEAQDLRFILSACLNPYRQSSLLSAIGTSLWGLTSTDIFNIKQDEKAWDNVVETFVGYQQVWLHQGILPMLHQIFVKENIIQRINALPNAERRITDLLHLAELLQGAMPNLENESALLRWYEQQLDNPDGYADEQKQRLESEESLVKVVTIHGSKGLEYPVVWLPFVAKASQPAKSKSMAIYQDKDGNAHWSFGSQSSEIKSYINRAEFSEGLRLLYVAITRAKYQLNCILPAQFDKNWNGMSYLLTNGEIELGGKAPSQTTESYIEHKGIQAEIFSLENDIPEDDWQPTLVQPIDIEAKSFTGTIRTVGQITSFTALQAQNERLQNKGQNTPLATFGDEAQDYDRTEFIVSDFLEENAQPYSRYQFPHSTKVGNLLHKFFEHWDFQQAVDQTQLQTLCEQLDLDEAWLEPLTRWFEQVIQTPFGEQAVSLAQIFTNKRLNEWQFYLRLSNKEALYRLNQLLKKHSPLAKQLPDLTLYNLEGFVRGFVDCIAQIDGKFYVIDYKSNFLGYLPQDYQAEKLAKTMGQFRYDLQYLLYTLAVHRYLSARLGENYDYEQHFGGVAYLFLRGMNGEANSGVYFDKPSQELIEEMDQLFG</sequence>
<evidence type="ECO:0000256" key="9">
    <source>
        <dbReference type="ARBA" id="ARBA00022842"/>
    </source>
</evidence>
<evidence type="ECO:0000256" key="2">
    <source>
        <dbReference type="ARBA" id="ARBA00022723"/>
    </source>
</evidence>
<dbReference type="AlphaFoldDB" id="A0A4V1AYA9"/>
<dbReference type="InterPro" id="IPR014016">
    <property type="entry name" value="UvrD-like_ATP-bd"/>
</dbReference>
<dbReference type="InterPro" id="IPR004586">
    <property type="entry name" value="RecB"/>
</dbReference>
<dbReference type="PANTHER" id="PTHR11070:SF23">
    <property type="entry name" value="RECBCD ENZYME SUBUNIT RECB"/>
    <property type="match status" value="1"/>
</dbReference>
<feature type="region of interest" description="DNA-binding and helicase activity, interacts with RecC" evidence="15">
    <location>
        <begin position="1"/>
        <end position="900"/>
    </location>
</feature>
<dbReference type="KEGG" id="aio:EXH44_02945"/>